<dbReference type="Gene3D" id="3.40.50.360">
    <property type="match status" value="1"/>
</dbReference>
<dbReference type="Pfam" id="PF12682">
    <property type="entry name" value="Flavodoxin_4"/>
    <property type="match status" value="1"/>
</dbReference>
<evidence type="ECO:0000256" key="1">
    <source>
        <dbReference type="ARBA" id="ARBA00022630"/>
    </source>
</evidence>
<keyword evidence="5" id="KW-1185">Reference proteome</keyword>
<dbReference type="EMBL" id="FOSF01000029">
    <property type="protein sequence ID" value="SFK13609.1"/>
    <property type="molecule type" value="Genomic_DNA"/>
</dbReference>
<keyword evidence="1" id="KW-0285">Flavoprotein</keyword>
<gene>
    <name evidence="4" type="ORF">SAMN04487865_10293</name>
</gene>
<evidence type="ECO:0000256" key="2">
    <source>
        <dbReference type="ARBA" id="ARBA00022643"/>
    </source>
</evidence>
<evidence type="ECO:0000313" key="5">
    <source>
        <dbReference type="Proteomes" id="UP000243374"/>
    </source>
</evidence>
<dbReference type="PANTHER" id="PTHR39201:SF1">
    <property type="entry name" value="FLAVODOXIN-LIKE DOMAIN-CONTAINING PROTEIN"/>
    <property type="match status" value="1"/>
</dbReference>
<dbReference type="SUPFAM" id="SSF52218">
    <property type="entry name" value="Flavoproteins"/>
    <property type="match status" value="1"/>
</dbReference>
<proteinExistence type="predicted"/>
<dbReference type="AlphaFoldDB" id="A0A662Z9Q6"/>
<dbReference type="Proteomes" id="UP000243374">
    <property type="component" value="Unassembled WGS sequence"/>
</dbReference>
<organism evidence="4 5">
    <name type="scientific">Succinivibrio dextrinosolvens</name>
    <dbReference type="NCBI Taxonomy" id="83771"/>
    <lineage>
        <taxon>Bacteria</taxon>
        <taxon>Pseudomonadati</taxon>
        <taxon>Pseudomonadota</taxon>
        <taxon>Gammaproteobacteria</taxon>
        <taxon>Aeromonadales</taxon>
        <taxon>Succinivibrionaceae</taxon>
        <taxon>Succinivibrio</taxon>
    </lineage>
</organism>
<name>A0A662Z9Q6_9GAMM</name>
<accession>A0A662Z9Q6</accession>
<evidence type="ECO:0000313" key="4">
    <source>
        <dbReference type="EMBL" id="SFK13609.1"/>
    </source>
</evidence>
<dbReference type="OrthoDB" id="9806505at2"/>
<sequence length="188" mass="21383">MFEGKLIKLLIAILFAIVSFSMISAHSEAANVSSAVVVFSPNSHTKEVGKMIANSKEAPLFEIVPKQPYSADDLNYRLENCRATLESTDPKSRPEIANDLRIVQKYDVIYLGSPVWFRKPPKIILTFLDKYNLQGKKIYVFVTSGGSPVYNYLEELRSLYPSLNFVEGRRFRPDEIQSNVDNWLDSLK</sequence>
<dbReference type="PANTHER" id="PTHR39201">
    <property type="entry name" value="EXPORTED PROTEIN-RELATED"/>
    <property type="match status" value="1"/>
</dbReference>
<feature type="domain" description="Flavodoxin-like" evidence="3">
    <location>
        <begin position="36"/>
        <end position="186"/>
    </location>
</feature>
<dbReference type="InterPro" id="IPR008254">
    <property type="entry name" value="Flavodoxin/NO_synth"/>
</dbReference>
<protein>
    <submittedName>
        <fullName evidence="4">Flavodoxin</fullName>
    </submittedName>
</protein>
<dbReference type="InterPro" id="IPR029039">
    <property type="entry name" value="Flavoprotein-like_sf"/>
</dbReference>
<reference evidence="4 5" key="1">
    <citation type="submission" date="2016-10" db="EMBL/GenBank/DDBJ databases">
        <authorList>
            <person name="Varghese N."/>
            <person name="Submissions S."/>
        </authorList>
    </citation>
    <scope>NUCLEOTIDE SEQUENCE [LARGE SCALE GENOMIC DNA]</scope>
    <source>
        <strain evidence="4 5">22B</strain>
    </source>
</reference>
<keyword evidence="2" id="KW-0288">FMN</keyword>
<dbReference type="GO" id="GO:0010181">
    <property type="term" value="F:FMN binding"/>
    <property type="evidence" value="ECO:0007669"/>
    <property type="project" value="InterPro"/>
</dbReference>
<dbReference type="RefSeq" id="WP_083396944.1">
    <property type="nucleotide sequence ID" value="NZ_CP047056.1"/>
</dbReference>
<evidence type="ECO:0000259" key="3">
    <source>
        <dbReference type="Pfam" id="PF12682"/>
    </source>
</evidence>